<name>A0ABW3CW94_9FLAO</name>
<comment type="caution">
    <text evidence="3">The sequence shown here is derived from an EMBL/GenBank/DDBJ whole genome shotgun (WGS) entry which is preliminary data.</text>
</comment>
<dbReference type="EMBL" id="JBHTJH010000003">
    <property type="protein sequence ID" value="MFD0861124.1"/>
    <property type="molecule type" value="Genomic_DNA"/>
</dbReference>
<reference evidence="4" key="1">
    <citation type="journal article" date="2019" name="Int. J. Syst. Evol. Microbiol.">
        <title>The Global Catalogue of Microorganisms (GCM) 10K type strain sequencing project: providing services to taxonomists for standard genome sequencing and annotation.</title>
        <authorList>
            <consortium name="The Broad Institute Genomics Platform"/>
            <consortium name="The Broad Institute Genome Sequencing Center for Infectious Disease"/>
            <person name="Wu L."/>
            <person name="Ma J."/>
        </authorList>
    </citation>
    <scope>NUCLEOTIDE SEQUENCE [LARGE SCALE GENOMIC DNA]</scope>
    <source>
        <strain evidence="4">CCUG 62952</strain>
    </source>
</reference>
<sequence length="145" mass="16075">MKNILVLCTGNSCRSQIAHGYLNHFARSKANVYSAGIETHGVNPKAIAIMQEDGIDISQHTSNHVDEYLGVDFDYIITVCDHAKENCPYIPSEKAVRLHHDFTDPSKVSGSDERIHDAFESARDEIKAYCKNFVNAHVAASTPTK</sequence>
<dbReference type="PANTHER" id="PTHR43428">
    <property type="entry name" value="ARSENATE REDUCTASE"/>
    <property type="match status" value="1"/>
</dbReference>
<proteinExistence type="predicted"/>
<keyword evidence="4" id="KW-1185">Reference proteome</keyword>
<feature type="domain" description="Phosphotyrosine protein phosphatase I" evidence="2">
    <location>
        <begin position="2"/>
        <end position="136"/>
    </location>
</feature>
<evidence type="ECO:0000259" key="2">
    <source>
        <dbReference type="SMART" id="SM00226"/>
    </source>
</evidence>
<evidence type="ECO:0000313" key="4">
    <source>
        <dbReference type="Proteomes" id="UP001596978"/>
    </source>
</evidence>
<dbReference type="InterPro" id="IPR036196">
    <property type="entry name" value="Ptyr_pPase_sf"/>
</dbReference>
<evidence type="ECO:0000313" key="3">
    <source>
        <dbReference type="EMBL" id="MFD0861124.1"/>
    </source>
</evidence>
<dbReference type="InterPro" id="IPR023485">
    <property type="entry name" value="Ptyr_pPase"/>
</dbReference>
<dbReference type="GO" id="GO:0030612">
    <property type="term" value="F:arsenate reductase (thioredoxin) activity"/>
    <property type="evidence" value="ECO:0007669"/>
    <property type="project" value="UniProtKB-EC"/>
</dbReference>
<dbReference type="Pfam" id="PF01451">
    <property type="entry name" value="LMWPc"/>
    <property type="match status" value="1"/>
</dbReference>
<dbReference type="CDD" id="cd16345">
    <property type="entry name" value="LMWP_ArsC"/>
    <property type="match status" value="1"/>
</dbReference>
<dbReference type="Proteomes" id="UP001596978">
    <property type="component" value="Unassembled WGS sequence"/>
</dbReference>
<dbReference type="PANTHER" id="PTHR43428:SF1">
    <property type="entry name" value="ARSENATE REDUCTASE"/>
    <property type="match status" value="1"/>
</dbReference>
<keyword evidence="3" id="KW-0560">Oxidoreductase</keyword>
<dbReference type="RefSeq" id="WP_386403552.1">
    <property type="nucleotide sequence ID" value="NZ_JBHTJH010000003.1"/>
</dbReference>
<evidence type="ECO:0000256" key="1">
    <source>
        <dbReference type="ARBA" id="ARBA00022849"/>
    </source>
</evidence>
<dbReference type="Gene3D" id="3.40.50.2300">
    <property type="match status" value="1"/>
</dbReference>
<accession>A0ABW3CW94</accession>
<gene>
    <name evidence="3" type="ORF">ACFQ1M_02800</name>
</gene>
<dbReference type="SUPFAM" id="SSF52788">
    <property type="entry name" value="Phosphotyrosine protein phosphatases I"/>
    <property type="match status" value="1"/>
</dbReference>
<dbReference type="EC" id="1.20.4.4" evidence="3"/>
<organism evidence="3 4">
    <name type="scientific">Sungkyunkwania multivorans</name>
    <dbReference type="NCBI Taxonomy" id="1173618"/>
    <lineage>
        <taxon>Bacteria</taxon>
        <taxon>Pseudomonadati</taxon>
        <taxon>Bacteroidota</taxon>
        <taxon>Flavobacteriia</taxon>
        <taxon>Flavobacteriales</taxon>
        <taxon>Flavobacteriaceae</taxon>
        <taxon>Sungkyunkwania</taxon>
    </lineage>
</organism>
<dbReference type="SMART" id="SM00226">
    <property type="entry name" value="LMWPc"/>
    <property type="match status" value="1"/>
</dbReference>
<keyword evidence="1" id="KW-0059">Arsenical resistance</keyword>
<protein>
    <submittedName>
        <fullName evidence="3">Arsenate reductase ArsC</fullName>
        <ecNumber evidence="3">1.20.4.4</ecNumber>
    </submittedName>
</protein>